<dbReference type="GO" id="GO:0005576">
    <property type="term" value="C:extracellular region"/>
    <property type="evidence" value="ECO:0007669"/>
    <property type="project" value="InterPro"/>
</dbReference>
<dbReference type="Proteomes" id="UP000663828">
    <property type="component" value="Unassembled WGS sequence"/>
</dbReference>
<dbReference type="Gene3D" id="2.120.10.30">
    <property type="entry name" value="TolB, C-terminal domain"/>
    <property type="match status" value="2"/>
</dbReference>
<dbReference type="GO" id="GO:0008270">
    <property type="term" value="F:zinc ion binding"/>
    <property type="evidence" value="ECO:0007669"/>
    <property type="project" value="UniProtKB-KW"/>
</dbReference>
<feature type="repeat" description="NHL" evidence="2">
    <location>
        <begin position="750"/>
        <end position="786"/>
    </location>
</feature>
<dbReference type="InterPro" id="IPR011990">
    <property type="entry name" value="TPR-like_helical_dom_sf"/>
</dbReference>
<accession>A0A816BXF3</accession>
<sequence length="805" mass="91100">MAQSIASNNELDTDENNMNLEQVSLIWLDDNIKNAVVQERLRAIINHLINFNDIKDCQEYIEQQSKDHRLVIVVNDYQGKIIIPAIHLLRQISSIYIYCTHKQGNRRWTSKYPKIKAVIIEPNELISRIQDDYRIQQQIDEPLSINMFTTSPGSNKATTGVNGQFVFFQVLIDCLLRMKPSEADKNELISYYINEYLGNKEELNNLREFRQSYSSGKALWWYTRETFFYKTLNAALRTQNIHMIYLFRSYIGDIYHQLQEYQTTRVLNVYRSQCMSDEELEILKRLSGEFISINSFFSTSTNRSTALSFLSSSSSATMKRVLFEIIADPQMVTTKPFAEISAHSSFPTEDEVLFMFGSIFHLTSVDLDEDNVWIIRMDLCSDDANALKQVLLNRKSQNGVGVTNLRIFGKILARMGKFDLAEKYFVRFIHDFPPNHPFLAILYDELAEVTAQSQQYDKSMEWEEKALMIKEQAQSNKNSKANTTNTIPNIPAKTKWVQEGITVAGGHGNGSELNQLNGPIGLFIDKDRTIIIADCLNDRIVEWTDGATRGRLIAGGRGPGRRSDQLNGPTDVIVHNDNVIVSDSKNEQIVRWSRQNSKSGETILSELACQRLTMDCQGFVYVSNSELHEVRRYRAGDTIGTIVAGGNGPGNDLDQLSWPTFVFVDEDQSVYVSDNGNHRVMMWEKNAKEGVLVAGGRGQGDKLTQLSHPDGLIVDALGTIYLADNANHRVMRFCKGMAQGTIIAGGYGEGNDANQLQNPQGLAFDVDGNLYVADWGNHRIQRFNIDQSDESSGNINHTLCLSLLN</sequence>
<dbReference type="InterPro" id="IPR050952">
    <property type="entry name" value="TRIM-NHL_E3_ligases"/>
</dbReference>
<dbReference type="GO" id="GO:0043161">
    <property type="term" value="P:proteasome-mediated ubiquitin-dependent protein catabolic process"/>
    <property type="evidence" value="ECO:0007669"/>
    <property type="project" value="TreeGrafter"/>
</dbReference>
<feature type="domain" description="ADP ribosyltransferase" evidence="3">
    <location>
        <begin position="212"/>
        <end position="369"/>
    </location>
</feature>
<evidence type="ECO:0000256" key="2">
    <source>
        <dbReference type="PROSITE-ProRule" id="PRU00504"/>
    </source>
</evidence>
<dbReference type="GO" id="GO:0061630">
    <property type="term" value="F:ubiquitin protein ligase activity"/>
    <property type="evidence" value="ECO:0007669"/>
    <property type="project" value="TreeGrafter"/>
</dbReference>
<dbReference type="SUPFAM" id="SSF63829">
    <property type="entry name" value="Calcium-dependent phosphotriesterase"/>
    <property type="match status" value="1"/>
</dbReference>
<dbReference type="PANTHER" id="PTHR24104">
    <property type="entry name" value="E3 UBIQUITIN-PROTEIN LIGASE NHLRC1-RELATED"/>
    <property type="match status" value="1"/>
</dbReference>
<dbReference type="PROSITE" id="PS51125">
    <property type="entry name" value="NHL"/>
    <property type="match status" value="1"/>
</dbReference>
<keyword evidence="5" id="KW-1185">Reference proteome</keyword>
<organism evidence="4 5">
    <name type="scientific">Adineta ricciae</name>
    <name type="common">Rotifer</name>
    <dbReference type="NCBI Taxonomy" id="249248"/>
    <lineage>
        <taxon>Eukaryota</taxon>
        <taxon>Metazoa</taxon>
        <taxon>Spiralia</taxon>
        <taxon>Gnathifera</taxon>
        <taxon>Rotifera</taxon>
        <taxon>Eurotatoria</taxon>
        <taxon>Bdelloidea</taxon>
        <taxon>Adinetida</taxon>
        <taxon>Adinetidae</taxon>
        <taxon>Adineta</taxon>
    </lineage>
</organism>
<dbReference type="Pfam" id="PF01436">
    <property type="entry name" value="NHL"/>
    <property type="match status" value="1"/>
</dbReference>
<dbReference type="EMBL" id="CAJNOR010007353">
    <property type="protein sequence ID" value="CAF1615627.1"/>
    <property type="molecule type" value="Genomic_DNA"/>
</dbReference>
<dbReference type="Gene3D" id="3.90.176.10">
    <property type="entry name" value="Toxin ADP-ribosyltransferase, Chain A, domain 1"/>
    <property type="match status" value="1"/>
</dbReference>
<evidence type="ECO:0000256" key="1">
    <source>
        <dbReference type="ARBA" id="ARBA00022737"/>
    </source>
</evidence>
<dbReference type="CDD" id="cd05819">
    <property type="entry name" value="NHL"/>
    <property type="match status" value="1"/>
</dbReference>
<dbReference type="SUPFAM" id="SSF56399">
    <property type="entry name" value="ADP-ribosylation"/>
    <property type="match status" value="1"/>
</dbReference>
<dbReference type="InterPro" id="IPR003540">
    <property type="entry name" value="ADP-ribosyltransferase"/>
</dbReference>
<dbReference type="Pfam" id="PF03496">
    <property type="entry name" value="ADPrib_exo_Tox"/>
    <property type="match status" value="1"/>
</dbReference>
<reference evidence="4" key="1">
    <citation type="submission" date="2021-02" db="EMBL/GenBank/DDBJ databases">
        <authorList>
            <person name="Nowell W R."/>
        </authorList>
    </citation>
    <scope>NUCLEOTIDE SEQUENCE</scope>
</reference>
<protein>
    <recommendedName>
        <fullName evidence="3">ADP ribosyltransferase domain-containing protein</fullName>
    </recommendedName>
</protein>
<dbReference type="AlphaFoldDB" id="A0A816BXF3"/>
<proteinExistence type="predicted"/>
<evidence type="ECO:0000259" key="3">
    <source>
        <dbReference type="Pfam" id="PF03496"/>
    </source>
</evidence>
<dbReference type="InterPro" id="IPR011042">
    <property type="entry name" value="6-blade_b-propeller_TolB-like"/>
</dbReference>
<dbReference type="InterPro" id="IPR001258">
    <property type="entry name" value="NHL_repeat"/>
</dbReference>
<evidence type="ECO:0000313" key="4">
    <source>
        <dbReference type="EMBL" id="CAF1615627.1"/>
    </source>
</evidence>
<comment type="caution">
    <text evidence="4">The sequence shown here is derived from an EMBL/GenBank/DDBJ whole genome shotgun (WGS) entry which is preliminary data.</text>
</comment>
<name>A0A816BXF3_ADIRI</name>
<dbReference type="PANTHER" id="PTHR24104:SF25">
    <property type="entry name" value="PROTEIN LIN-41"/>
    <property type="match status" value="1"/>
</dbReference>
<keyword evidence="1" id="KW-0677">Repeat</keyword>
<gene>
    <name evidence="4" type="ORF">XAT740_LOCUS49516</name>
</gene>
<dbReference type="GO" id="GO:0000209">
    <property type="term" value="P:protein polyubiquitination"/>
    <property type="evidence" value="ECO:0007669"/>
    <property type="project" value="TreeGrafter"/>
</dbReference>
<evidence type="ECO:0000313" key="5">
    <source>
        <dbReference type="Proteomes" id="UP000663828"/>
    </source>
</evidence>
<dbReference type="Gene3D" id="1.25.40.10">
    <property type="entry name" value="Tetratricopeptide repeat domain"/>
    <property type="match status" value="1"/>
</dbReference>
<dbReference type="SUPFAM" id="SSF48452">
    <property type="entry name" value="TPR-like"/>
    <property type="match status" value="1"/>
</dbReference>
<dbReference type="PROSITE" id="PS51996">
    <property type="entry name" value="TR_MART"/>
    <property type="match status" value="1"/>
</dbReference>